<feature type="transmembrane region" description="Helical" evidence="8">
    <location>
        <begin position="464"/>
        <end position="484"/>
    </location>
</feature>
<organism evidence="10 11">
    <name type="scientific">Symbiodinium microadriaticum</name>
    <name type="common">Dinoflagellate</name>
    <name type="synonym">Zooxanthella microadriatica</name>
    <dbReference type="NCBI Taxonomy" id="2951"/>
    <lineage>
        <taxon>Eukaryota</taxon>
        <taxon>Sar</taxon>
        <taxon>Alveolata</taxon>
        <taxon>Dinophyceae</taxon>
        <taxon>Suessiales</taxon>
        <taxon>Symbiodiniaceae</taxon>
        <taxon>Symbiodinium</taxon>
    </lineage>
</organism>
<feature type="transmembrane region" description="Helical" evidence="8">
    <location>
        <begin position="432"/>
        <end position="458"/>
    </location>
</feature>
<comment type="caution">
    <text evidence="10">The sequence shown here is derived from an EMBL/GenBank/DDBJ whole genome shotgun (WGS) entry which is preliminary data.</text>
</comment>
<evidence type="ECO:0000256" key="5">
    <source>
        <dbReference type="ARBA" id="ARBA00023122"/>
    </source>
</evidence>
<dbReference type="SUPFAM" id="SSF56219">
    <property type="entry name" value="DNase I-like"/>
    <property type="match status" value="1"/>
</dbReference>
<dbReference type="InterPro" id="IPR001807">
    <property type="entry name" value="ClC"/>
</dbReference>
<proteinExistence type="predicted"/>
<gene>
    <name evidence="10" type="primary">clcC</name>
    <name evidence="10" type="ORF">AK812_SmicGene43517</name>
</gene>
<evidence type="ECO:0000256" key="1">
    <source>
        <dbReference type="ARBA" id="ARBA00004141"/>
    </source>
</evidence>
<evidence type="ECO:0000259" key="9">
    <source>
        <dbReference type="Pfam" id="PF00078"/>
    </source>
</evidence>
<feature type="region of interest" description="Disordered" evidence="7">
    <location>
        <begin position="1560"/>
        <end position="1602"/>
    </location>
</feature>
<dbReference type="EMBL" id="LSRX01001996">
    <property type="protein sequence ID" value="OLP76536.1"/>
    <property type="molecule type" value="Genomic_DNA"/>
</dbReference>
<dbReference type="Gene3D" id="1.10.3080.10">
    <property type="entry name" value="Clc chloride channel"/>
    <property type="match status" value="1"/>
</dbReference>
<keyword evidence="5" id="KW-0129">CBS domain</keyword>
<dbReference type="InterPro" id="IPR051280">
    <property type="entry name" value="Cl-channel/antiporter"/>
</dbReference>
<feature type="region of interest" description="Disordered" evidence="7">
    <location>
        <begin position="2088"/>
        <end position="2137"/>
    </location>
</feature>
<dbReference type="GO" id="GO:0016020">
    <property type="term" value="C:membrane"/>
    <property type="evidence" value="ECO:0007669"/>
    <property type="project" value="UniProtKB-SubCell"/>
</dbReference>
<dbReference type="InterPro" id="IPR014743">
    <property type="entry name" value="Cl-channel_core"/>
</dbReference>
<evidence type="ECO:0000256" key="3">
    <source>
        <dbReference type="ARBA" id="ARBA00022737"/>
    </source>
</evidence>
<keyword evidence="2 8" id="KW-0812">Transmembrane</keyword>
<dbReference type="Proteomes" id="UP000186817">
    <property type="component" value="Unassembled WGS sequence"/>
</dbReference>
<name>A0A1Q9C0T9_SYMMI</name>
<evidence type="ECO:0000313" key="11">
    <source>
        <dbReference type="Proteomes" id="UP000186817"/>
    </source>
</evidence>
<dbReference type="PANTHER" id="PTHR11689">
    <property type="entry name" value="CHLORIDE CHANNEL PROTEIN CLC FAMILY MEMBER"/>
    <property type="match status" value="1"/>
</dbReference>
<keyword evidence="4 8" id="KW-1133">Transmembrane helix</keyword>
<evidence type="ECO:0000256" key="6">
    <source>
        <dbReference type="ARBA" id="ARBA00023136"/>
    </source>
</evidence>
<dbReference type="InterPro" id="IPR000477">
    <property type="entry name" value="RT_dom"/>
</dbReference>
<dbReference type="SUPFAM" id="SSF47823">
    <property type="entry name" value="lambda integrase-like, N-terminal domain"/>
    <property type="match status" value="1"/>
</dbReference>
<dbReference type="GO" id="GO:0015108">
    <property type="term" value="F:chloride transmembrane transporter activity"/>
    <property type="evidence" value="ECO:0007669"/>
    <property type="project" value="InterPro"/>
</dbReference>
<dbReference type="SUPFAM" id="SSF81340">
    <property type="entry name" value="Clc chloride channel"/>
    <property type="match status" value="1"/>
</dbReference>
<evidence type="ECO:0000256" key="7">
    <source>
        <dbReference type="SAM" id="MobiDB-lite"/>
    </source>
</evidence>
<evidence type="ECO:0000313" key="10">
    <source>
        <dbReference type="EMBL" id="OLP76536.1"/>
    </source>
</evidence>
<evidence type="ECO:0000256" key="4">
    <source>
        <dbReference type="ARBA" id="ARBA00022989"/>
    </source>
</evidence>
<comment type="subcellular location">
    <subcellularLocation>
        <location evidence="1">Membrane</location>
        <topology evidence="1">Multi-pass membrane protein</topology>
    </subcellularLocation>
</comment>
<dbReference type="OrthoDB" id="428525at2759"/>
<dbReference type="PANTHER" id="PTHR11689:SF136">
    <property type="entry name" value="H(+)_CL(-) EXCHANGE TRANSPORTER 7"/>
    <property type="match status" value="1"/>
</dbReference>
<keyword evidence="6 8" id="KW-0472">Membrane</keyword>
<dbReference type="PRINTS" id="PR00762">
    <property type="entry name" value="CLCHANNEL"/>
</dbReference>
<feature type="region of interest" description="Disordered" evidence="7">
    <location>
        <begin position="687"/>
        <end position="707"/>
    </location>
</feature>
<feature type="domain" description="Reverse transcriptase" evidence="9">
    <location>
        <begin position="1227"/>
        <end position="1325"/>
    </location>
</feature>
<dbReference type="Pfam" id="PF00078">
    <property type="entry name" value="RVT_1"/>
    <property type="match status" value="1"/>
</dbReference>
<accession>A0A1Q9C0T9</accession>
<reference evidence="10 11" key="1">
    <citation type="submission" date="2016-02" db="EMBL/GenBank/DDBJ databases">
        <title>Genome analysis of coral dinoflagellate symbionts highlights evolutionary adaptations to a symbiotic lifestyle.</title>
        <authorList>
            <person name="Aranda M."/>
            <person name="Li Y."/>
            <person name="Liew Y.J."/>
            <person name="Baumgarten S."/>
            <person name="Simakov O."/>
            <person name="Wilson M."/>
            <person name="Piel J."/>
            <person name="Ashoor H."/>
            <person name="Bougouffa S."/>
            <person name="Bajic V.B."/>
            <person name="Ryu T."/>
            <person name="Ravasi T."/>
            <person name="Bayer T."/>
            <person name="Micklem G."/>
            <person name="Kim H."/>
            <person name="Bhak J."/>
            <person name="Lajeunesse T.C."/>
            <person name="Voolstra C.R."/>
        </authorList>
    </citation>
    <scope>NUCLEOTIDE SEQUENCE [LARGE SCALE GENOMIC DNA]</scope>
    <source>
        <strain evidence="10 11">CCMP2467</strain>
    </source>
</reference>
<keyword evidence="3" id="KW-0677">Repeat</keyword>
<evidence type="ECO:0000256" key="8">
    <source>
        <dbReference type="SAM" id="Phobius"/>
    </source>
</evidence>
<dbReference type="Pfam" id="PF00654">
    <property type="entry name" value="Voltage_CLC"/>
    <property type="match status" value="1"/>
</dbReference>
<feature type="compositionally biased region" description="Pro residues" evidence="7">
    <location>
        <begin position="1581"/>
        <end position="1593"/>
    </location>
</feature>
<feature type="non-terminal residue" evidence="10">
    <location>
        <position position="2137"/>
    </location>
</feature>
<keyword evidence="11" id="KW-1185">Reference proteome</keyword>
<dbReference type="InterPro" id="IPR036691">
    <property type="entry name" value="Endo/exonu/phosph_ase_sf"/>
</dbReference>
<sequence length="2137" mass="236730">MVTQDLDDWNTVCNGLRETEENALWLDVLEAAYGVKDCHQALHAMPDFLGRFLVRDFDYKGFRRVLGHEVSDDGDEEFGAQLDADLQAATTLMLRLVMTIAKSQALEPADWQEASAACGKAVRTLPSCYRLQRQLPGALNDARTLRHLEEGQSLFEGRHGIAWNDVQALLAKDGDVVCSFSGPLLVQQVVHKTVVSIVHMRALRSCEGIDEGDLVLWEVDAGLGSQLQQGLVIDGHWRQLESEFCFMRGFEWICPEWALRSSESEAVLIGPFSAFHTRACLAVASARQKLMSRLAAYQPYNKMADAVLYGGLVALTYSLVALSANCKHTAQDAAEFVRYDCEEGKYNPVASLLLTTSEGAVKRLFSRHDANEIHFRNELLAFVSYTSLNIGLTGVPVPSGNFTGSMLIGGLIGRMMGALVRDYGKPGMAVSGVYAMVGSASMLAGFKQMAVAVVVFITGAANDLGLVVPLMLAVTISLLLNKLINERGFDEEQILRKAIAYLPAEPPRSMDRTVALELCDDLPPEAVLAAEVDFRTIQAALQQDKVDCFPVLKEGGHCIGFTTRARLQAAAEVWQASGFMDASDRGAASSLKEAVSDGGGEQMGKLVSAAVARESSFTGTVLPVKRLTERHPYTILEGEIVTRYLTVLGGLRKGYLYGGYYLQCGDLVLLAYIVGAMASTNSAGDMQTDIPTVEGGSPQKRRAAEQPTPNLSLDAIREAIRGEVQTALGGVREDLRTFAVRVDHVENQVTQKMQQTINLLEDMTGKYTPHGEILKQLQEANREFQLRLETLEKHGSLHWAGAPTRTPAAEDILRSVEAPIDLGGMFVPGIRRGYAILPINELPGESVEARRARVQDVISRVRAANVQLGARQDGGTRKVWIAISQPPEKRRRARLAAKVKRLYLTLGGDKNNLEMEYSSGSAWLTRGGQSVKICSATASRPAGGEEAGPGWVDLGAIAQALRCTKEAVTKEWGEYHQQTFETLTWNVGGLSANRVLEVLEHFRGSSELQHVHFVMLQEIITEAGSFHAESQQWQLVFGKCEGEFRGEGVAHRTIHKHQHTVVNTAGIATTLVTQHTTIRVLSGHIPHHATIPQTEAILHGWGDMLQGRVLVLGMDANETFRPPLADRPGCYASTGRGEVILEWLLSMSLKFPPQAAQLLLLDPEWGERIRELLSDMLSPRPLAWGDTRPITLSSTFLKWAAQLLLLRAGAKVRHGGEGLQWARKERQRMELVAILRRVVQMSRDWGVKTWIVKLDIRKAFDSVWQHSLSELVAARALLWLSLLETRALNVAVGDVITPVPQSNGIRQGSPDSPDLFGAIIAKDLQTALSKEELARDGLHIHPDKTAVLCSQPTGETFTIKGEMTRRGRAAFAKHKHVLTTRTSLKPRIIAHMSLVRGAALYASETWPVQQHLLRAANTIQATHYRQMMHLNRQATEAWGDWHVRSLRTARARMHREGMQRWSTFILQRIWSLWGHMARGGDEVTDMIHWKDLRFWRAEQQKPARSRVRHAGRFNPAGDVERAIEAIAGTSWGELAQQRQTWQSLQQRFVEHFDVPWATGRQVPTEVPSDLEGDVASGDGEPGPPGPTATPPSPAMTSAPVDAAASPSSVAELEALAKKQRLMLDRAYRYLLDQGFGIPELASLDLDEVPAMARQLAEELAIPMGDWLEEALYCWLQEAQQEAKVYRRVRGYLSDDLTWMTLMPPMVLPTKEGEGRGPRYAPEPLPPQGERNRKLIADGCIVAAREERLLDIWCRRLQEELLAIDAPVLASLKGSLDPDRAAQLLVGRTRATTLKRYLSYYRQWRLWLAEAKLRYPPGRPADLVDYLLARRNEPCGRSVPEAILKAISWMEKVAEFPEEQRATHGRLAWAAKDKITEVLSEGARLIKRAPRYPVYLLARLEHLVVDPGLGVPQAITPGELSLVEGRLVTTLRRTKTSGPNRRVRELPVAISEYAFFVRSGWLREGFSLLKQHTSYKRDYLMPRLKADGALEPKPANYADAMVATAGLLATLGLPLEVQGYWTERSERSVLPTALSLQDIPPHDKDLLGRWKPEGSDVYARGRSLRREMERPGLSREQAELTVEGLRRRWREGDFGDPDPVPATPASEELPLGVPTGAADPEDSSLASASEPEEPVCKQ</sequence>
<protein>
    <submittedName>
        <fullName evidence="10">Chloride channel protein C</fullName>
    </submittedName>
</protein>
<evidence type="ECO:0000256" key="2">
    <source>
        <dbReference type="ARBA" id="ARBA00022692"/>
    </source>
</evidence>